<dbReference type="Pfam" id="PF00741">
    <property type="entry name" value="Gas_vesicle"/>
    <property type="match status" value="1"/>
</dbReference>
<dbReference type="GO" id="GO:0012506">
    <property type="term" value="C:vesicle membrane"/>
    <property type="evidence" value="ECO:0007669"/>
    <property type="project" value="InterPro"/>
</dbReference>
<dbReference type="KEGG" id="sti:Sthe_0878"/>
<reference evidence="5" key="1">
    <citation type="submission" date="2009-11" db="EMBL/GenBank/DDBJ databases">
        <title>The complete chromosome 1 of Sphaerobacter thermophilus DSM 20745.</title>
        <authorList>
            <person name="Lucas S."/>
            <person name="Copeland A."/>
            <person name="Lapidus A."/>
            <person name="Glavina del Rio T."/>
            <person name="Dalin E."/>
            <person name="Tice H."/>
            <person name="Bruce D."/>
            <person name="Goodwin L."/>
            <person name="Pitluck S."/>
            <person name="Kyrpides N."/>
            <person name="Mavromatis K."/>
            <person name="Ivanova N."/>
            <person name="Mikhailova N."/>
            <person name="LaButti K.M."/>
            <person name="Clum A."/>
            <person name="Sun H.I."/>
            <person name="Brettin T."/>
            <person name="Detter J.C."/>
            <person name="Han C."/>
            <person name="Larimer F."/>
            <person name="Land M."/>
            <person name="Hauser L."/>
            <person name="Markowitz V."/>
            <person name="Cheng J.F."/>
            <person name="Hugenholtz P."/>
            <person name="Woyke T."/>
            <person name="Wu D."/>
            <person name="Steenblock K."/>
            <person name="Schneider S."/>
            <person name="Pukall R."/>
            <person name="Goeker M."/>
            <person name="Klenk H.P."/>
            <person name="Eisen J.A."/>
        </authorList>
    </citation>
    <scope>NUCLEOTIDE SEQUENCE [LARGE SCALE GENOMIC DNA]</scope>
    <source>
        <strain evidence="5">ATCC 49802 / DSM 20745 / S 6022</strain>
    </source>
</reference>
<organism evidence="4 5">
    <name type="scientific">Sphaerobacter thermophilus (strain ATCC 49802 / DSM 20745 / KCCM 41009 / NCIMB 13125 / S 6022)</name>
    <dbReference type="NCBI Taxonomy" id="479434"/>
    <lineage>
        <taxon>Bacteria</taxon>
        <taxon>Pseudomonadati</taxon>
        <taxon>Thermomicrobiota</taxon>
        <taxon>Thermomicrobia</taxon>
        <taxon>Sphaerobacterales</taxon>
        <taxon>Sphaerobacterineae</taxon>
        <taxon>Sphaerobacteraceae</taxon>
        <taxon>Sphaerobacter</taxon>
    </lineage>
</organism>
<keyword evidence="5" id="KW-1185">Reference proteome</keyword>
<proteinExistence type="inferred from homology"/>
<dbReference type="EMBL" id="CP001823">
    <property type="protein sequence ID" value="ACZ38315.1"/>
    <property type="molecule type" value="Genomic_DNA"/>
</dbReference>
<accession>D1C248</accession>
<dbReference type="InParanoid" id="D1C248"/>
<evidence type="ECO:0000313" key="4">
    <source>
        <dbReference type="EMBL" id="ACZ38315.1"/>
    </source>
</evidence>
<dbReference type="OrthoDB" id="8453627at2"/>
<sequence length="73" mass="7876">MSNVVSDTREVGLVELLDRVLDHGVILVGDITISVAEVDLVYLGLRVMLSSVERADELRRSAVPLTAGKVTDV</sequence>
<evidence type="ECO:0000256" key="1">
    <source>
        <dbReference type="ARBA" id="ARBA00022987"/>
    </source>
</evidence>
<comment type="subcellular location">
    <subcellularLocation>
        <location evidence="2">Gas vesicle</location>
    </subcellularLocation>
</comment>
<gene>
    <name evidence="4" type="ordered locus">Sthe_0878</name>
</gene>
<dbReference type="PANTHER" id="PTHR35344:SF4">
    <property type="entry name" value="GAS VESICLE PROTEIN A1"/>
    <property type="match status" value="1"/>
</dbReference>
<evidence type="ECO:0000313" key="5">
    <source>
        <dbReference type="Proteomes" id="UP000002027"/>
    </source>
</evidence>
<dbReference type="InterPro" id="IPR050530">
    <property type="entry name" value="GvpA"/>
</dbReference>
<name>D1C248_SPHTD</name>
<dbReference type="HOGENOM" id="CLU_202561_0_0_0"/>
<comment type="similarity">
    <text evidence="3">Belongs to the gas vesicle GvpA family.</text>
</comment>
<evidence type="ECO:0000256" key="3">
    <source>
        <dbReference type="ARBA" id="ARBA00035646"/>
    </source>
</evidence>
<dbReference type="Proteomes" id="UP000002027">
    <property type="component" value="Chromosome 1"/>
</dbReference>
<dbReference type="PANTHER" id="PTHR35344">
    <property type="entry name" value="GAS VESICLE STRUCTURAL PROTEIN 2-RELATED"/>
    <property type="match status" value="1"/>
</dbReference>
<dbReference type="RefSeq" id="WP_012871362.1">
    <property type="nucleotide sequence ID" value="NC_013523.1"/>
</dbReference>
<dbReference type="GO" id="GO:0005198">
    <property type="term" value="F:structural molecule activity"/>
    <property type="evidence" value="ECO:0007669"/>
    <property type="project" value="InterPro"/>
</dbReference>
<dbReference type="AlphaFoldDB" id="D1C248"/>
<reference evidence="4 5" key="2">
    <citation type="journal article" date="2010" name="Stand. Genomic Sci.">
        <title>Complete genome sequence of Desulfohalobium retbaense type strain (HR(100)).</title>
        <authorList>
            <person name="Spring S."/>
            <person name="Nolan M."/>
            <person name="Lapidus A."/>
            <person name="Glavina Del Rio T."/>
            <person name="Copeland A."/>
            <person name="Tice H."/>
            <person name="Cheng J.F."/>
            <person name="Lucas S."/>
            <person name="Land M."/>
            <person name="Chen F."/>
            <person name="Bruce D."/>
            <person name="Goodwin L."/>
            <person name="Pitluck S."/>
            <person name="Ivanova N."/>
            <person name="Mavromatis K."/>
            <person name="Mikhailova N."/>
            <person name="Pati A."/>
            <person name="Chen A."/>
            <person name="Palaniappan K."/>
            <person name="Hauser L."/>
            <person name="Chang Y.J."/>
            <person name="Jeffries C.D."/>
            <person name="Munk C."/>
            <person name="Kiss H."/>
            <person name="Chain P."/>
            <person name="Han C."/>
            <person name="Brettin T."/>
            <person name="Detter J.C."/>
            <person name="Schuler E."/>
            <person name="Goker M."/>
            <person name="Rohde M."/>
            <person name="Bristow J."/>
            <person name="Eisen J.A."/>
            <person name="Markowitz V."/>
            <person name="Hugenholtz P."/>
            <person name="Kyrpides N.C."/>
            <person name="Klenk H.P."/>
        </authorList>
    </citation>
    <scope>NUCLEOTIDE SEQUENCE [LARGE SCALE GENOMIC DNA]</scope>
    <source>
        <strain evidence="5">ATCC 49802 / DSM 20745 / S 6022</strain>
    </source>
</reference>
<evidence type="ECO:0000256" key="2">
    <source>
        <dbReference type="ARBA" id="ARBA00035108"/>
    </source>
</evidence>
<dbReference type="InterPro" id="IPR000638">
    <property type="entry name" value="Gas-vesicle_GvpA-like"/>
</dbReference>
<keyword evidence="1" id="KW-0304">Gas vesicle</keyword>
<dbReference type="STRING" id="479434.Sthe_0878"/>
<protein>
    <submittedName>
        <fullName evidence="4">Gas vesicle protein GVPa</fullName>
    </submittedName>
</protein>
<dbReference type="GO" id="GO:0031411">
    <property type="term" value="C:gas vesicle"/>
    <property type="evidence" value="ECO:0007669"/>
    <property type="project" value="UniProtKB-SubCell"/>
</dbReference>